<dbReference type="RefSeq" id="WP_166247489.1">
    <property type="nucleotide sequence ID" value="NZ_CP049616.1"/>
</dbReference>
<reference evidence="2 3" key="1">
    <citation type="submission" date="2020-02" db="EMBL/GenBank/DDBJ databases">
        <title>Complete genome of Muricauda sp. 501str8.</title>
        <authorList>
            <person name="Dong B."/>
            <person name="Zhu S."/>
            <person name="Yang J."/>
            <person name="Chen J."/>
        </authorList>
    </citation>
    <scope>NUCLEOTIDE SEQUENCE [LARGE SCALE GENOMIC DNA]</scope>
    <source>
        <strain evidence="2 3">501str8</strain>
    </source>
</reference>
<dbReference type="Pfam" id="PF12728">
    <property type="entry name" value="HTH_17"/>
    <property type="match status" value="1"/>
</dbReference>
<evidence type="ECO:0000313" key="3">
    <source>
        <dbReference type="Proteomes" id="UP000502928"/>
    </source>
</evidence>
<dbReference type="AlphaFoldDB" id="A0A6G7IZQ7"/>
<dbReference type="InterPro" id="IPR041657">
    <property type="entry name" value="HTH_17"/>
</dbReference>
<keyword evidence="3" id="KW-1185">Reference proteome</keyword>
<dbReference type="KEGG" id="mut:GVT53_03770"/>
<accession>A0A6G7IZQ7</accession>
<name>A0A6G7IZQ7_9FLAO</name>
<evidence type="ECO:0000313" key="2">
    <source>
        <dbReference type="EMBL" id="QII43828.1"/>
    </source>
</evidence>
<gene>
    <name evidence="2" type="ORF">GVT53_03770</name>
</gene>
<proteinExistence type="predicted"/>
<organism evidence="2 3">
    <name type="scientific">Flagellimonas oceani</name>
    <dbReference type="NCBI Taxonomy" id="2698672"/>
    <lineage>
        <taxon>Bacteria</taxon>
        <taxon>Pseudomonadati</taxon>
        <taxon>Bacteroidota</taxon>
        <taxon>Flavobacteriia</taxon>
        <taxon>Flavobacteriales</taxon>
        <taxon>Flavobacteriaceae</taxon>
        <taxon>Flagellimonas</taxon>
    </lineage>
</organism>
<dbReference type="SUPFAM" id="SSF46955">
    <property type="entry name" value="Putative DNA-binding domain"/>
    <property type="match status" value="1"/>
</dbReference>
<feature type="domain" description="Helix-turn-helix" evidence="1">
    <location>
        <begin position="6"/>
        <end position="49"/>
    </location>
</feature>
<dbReference type="Proteomes" id="UP000502928">
    <property type="component" value="Chromosome"/>
</dbReference>
<dbReference type="InterPro" id="IPR009061">
    <property type="entry name" value="DNA-bd_dom_put_sf"/>
</dbReference>
<dbReference type="EMBL" id="CP049616">
    <property type="protein sequence ID" value="QII43828.1"/>
    <property type="molecule type" value="Genomic_DNA"/>
</dbReference>
<evidence type="ECO:0000259" key="1">
    <source>
        <dbReference type="Pfam" id="PF12728"/>
    </source>
</evidence>
<protein>
    <submittedName>
        <fullName evidence="2">Helix-turn-helix domain-containing protein</fullName>
    </submittedName>
</protein>
<sequence>MEKRITKQELEKMYGVGRKTIENWVKKYDLPLIRVSPNKKYIRKSDLMEGVN</sequence>